<dbReference type="PANTHER" id="PTHR24096">
    <property type="entry name" value="LONG-CHAIN-FATTY-ACID--COA LIGASE"/>
    <property type="match status" value="1"/>
</dbReference>
<dbReference type="Pfam" id="PF13193">
    <property type="entry name" value="AMP-binding_C"/>
    <property type="match status" value="1"/>
</dbReference>
<proteinExistence type="predicted"/>
<keyword evidence="3" id="KW-1185">Reference proteome</keyword>
<gene>
    <name evidence="4" type="primary">LOC100377142</name>
</gene>
<dbReference type="Proteomes" id="UP000694865">
    <property type="component" value="Unplaced"/>
</dbReference>
<sequence length="497" mass="54631">IDGVTGKSYTFRQLKDLVYRCGSGLTKAGFHQGDVCVLYLPNLPEFFVAFYGIASIGGTVSPANPVYTVYELTTQLKHSGAQWMITTSELAGKARQAAQRVSGIKALYVIGDESMEGCRSFVADLMEDDGSAFPINVRINPAEDVVALPYSSGTTGLPKGVMLTHRNMVCNLHQMRTPGILDLSVDDVMLCVLPFYHSYGMVAVLANALSQGAKLVTMPKFEPQHFLQLIEKYKITQGLFVPPIILFLIKHPMVDQYDLSSLVYILSAAAPLGPEHITELKKKLKNENLIVRQGYGLTETSTASNICSRYEEFHPGSVGPLLPNTLGKVVDLKTGENLAAGQDGEICLRGPQIMKGYLNNIQATNMTVKDGWLYTGDIGHYDNDGHFYIVGRLKELIKYKGFQIAPAELEALLLTHPQIQDVAVIGIPDDDAGELPKAFIVPKTDQITVREVIKFVEETVSPHKRLRGGVQFVEEVPKSASGKILRRVLKDAMKNMK</sequence>
<dbReference type="SUPFAM" id="SSF56801">
    <property type="entry name" value="Acetyl-CoA synthetase-like"/>
    <property type="match status" value="1"/>
</dbReference>
<protein>
    <submittedName>
        <fullName evidence="4">4-coumarate--CoA ligase 1-like</fullName>
    </submittedName>
</protein>
<dbReference type="PROSITE" id="PS00455">
    <property type="entry name" value="AMP_BINDING"/>
    <property type="match status" value="1"/>
</dbReference>
<reference evidence="4" key="1">
    <citation type="submission" date="2025-08" db="UniProtKB">
        <authorList>
            <consortium name="RefSeq"/>
        </authorList>
    </citation>
    <scope>IDENTIFICATION</scope>
    <source>
        <tissue evidence="4">Testes</tissue>
    </source>
</reference>
<dbReference type="InterPro" id="IPR000873">
    <property type="entry name" value="AMP-dep_synth/lig_dom"/>
</dbReference>
<evidence type="ECO:0000313" key="3">
    <source>
        <dbReference type="Proteomes" id="UP000694865"/>
    </source>
</evidence>
<evidence type="ECO:0000259" key="2">
    <source>
        <dbReference type="Pfam" id="PF13193"/>
    </source>
</evidence>
<dbReference type="GeneID" id="100377142"/>
<feature type="domain" description="AMP-binding enzyme C-terminal" evidence="2">
    <location>
        <begin position="408"/>
        <end position="483"/>
    </location>
</feature>
<dbReference type="PANTHER" id="PTHR24096:SF422">
    <property type="entry name" value="BCDNA.GH02901"/>
    <property type="match status" value="1"/>
</dbReference>
<accession>A0ABM0MT63</accession>
<evidence type="ECO:0000313" key="4">
    <source>
        <dbReference type="RefSeq" id="XP_006823204.1"/>
    </source>
</evidence>
<dbReference type="InterPro" id="IPR045851">
    <property type="entry name" value="AMP-bd_C_sf"/>
</dbReference>
<dbReference type="Gene3D" id="3.30.300.30">
    <property type="match status" value="1"/>
</dbReference>
<dbReference type="InterPro" id="IPR020845">
    <property type="entry name" value="AMP-binding_CS"/>
</dbReference>
<dbReference type="Gene3D" id="2.30.38.10">
    <property type="entry name" value="Luciferase, Domain 3"/>
    <property type="match status" value="1"/>
</dbReference>
<feature type="domain" description="AMP-dependent synthetase/ligase" evidence="1">
    <location>
        <begin position="5"/>
        <end position="358"/>
    </location>
</feature>
<feature type="non-terminal residue" evidence="4">
    <location>
        <position position="1"/>
    </location>
</feature>
<dbReference type="Pfam" id="PF00501">
    <property type="entry name" value="AMP-binding"/>
    <property type="match status" value="1"/>
</dbReference>
<evidence type="ECO:0000259" key="1">
    <source>
        <dbReference type="Pfam" id="PF00501"/>
    </source>
</evidence>
<name>A0ABM0MT63_SACKO</name>
<dbReference type="InterPro" id="IPR025110">
    <property type="entry name" value="AMP-bd_C"/>
</dbReference>
<organism evidence="3 4">
    <name type="scientific">Saccoglossus kowalevskii</name>
    <name type="common">Acorn worm</name>
    <dbReference type="NCBI Taxonomy" id="10224"/>
    <lineage>
        <taxon>Eukaryota</taxon>
        <taxon>Metazoa</taxon>
        <taxon>Hemichordata</taxon>
        <taxon>Enteropneusta</taxon>
        <taxon>Harrimaniidae</taxon>
        <taxon>Saccoglossus</taxon>
    </lineage>
</organism>
<dbReference type="RefSeq" id="XP_006823204.1">
    <property type="nucleotide sequence ID" value="XM_006823141.1"/>
</dbReference>
<dbReference type="Gene3D" id="3.40.50.980">
    <property type="match status" value="2"/>
</dbReference>